<dbReference type="InterPro" id="IPR039090">
    <property type="entry name" value="CD7"/>
</dbReference>
<feature type="signal peptide" evidence="3">
    <location>
        <begin position="1"/>
        <end position="19"/>
    </location>
</feature>
<gene>
    <name evidence="4" type="ORF">FSCOSCO3_A004808</name>
</gene>
<dbReference type="GO" id="GO:0002250">
    <property type="term" value="P:adaptive immune response"/>
    <property type="evidence" value="ECO:0007669"/>
    <property type="project" value="InterPro"/>
</dbReference>
<protein>
    <submittedName>
        <fullName evidence="4">Uncharacterized protein LOC128378452</fullName>
    </submittedName>
</protein>
<dbReference type="AlphaFoldDB" id="A0AAV1P0F6"/>
<reference evidence="4 5" key="1">
    <citation type="submission" date="2024-01" db="EMBL/GenBank/DDBJ databases">
        <authorList>
            <person name="Alioto T."/>
            <person name="Alioto T."/>
            <person name="Gomez Garrido J."/>
        </authorList>
    </citation>
    <scope>NUCLEOTIDE SEQUENCE [LARGE SCALE GENOMIC DNA]</scope>
</reference>
<feature type="transmembrane region" description="Helical" evidence="2">
    <location>
        <begin position="127"/>
        <end position="149"/>
    </location>
</feature>
<evidence type="ECO:0000313" key="4">
    <source>
        <dbReference type="EMBL" id="CAK6964850.1"/>
    </source>
</evidence>
<keyword evidence="2" id="KW-0812">Transmembrane</keyword>
<feature type="region of interest" description="Disordered" evidence="1">
    <location>
        <begin position="155"/>
        <end position="188"/>
    </location>
</feature>
<evidence type="ECO:0000256" key="2">
    <source>
        <dbReference type="SAM" id="Phobius"/>
    </source>
</evidence>
<dbReference type="InterPro" id="IPR036179">
    <property type="entry name" value="Ig-like_dom_sf"/>
</dbReference>
<sequence length="221" mass="25300">MKMSLVRFVLFIQLLEAYAEVIFKNLTENQSLELSWSRRQEHSSLKGLYLYHRSAQNQTTLLSMTEGSKLKVHWEHKERLQTSGGLHSLRVNVTISHLQHSDTGLYMWELSYRGNSSEQMVVSSQKVFLLVQGTSGVVLLLLTLSCLAIERCRKAKPHSTPQPPPIYEEMTRKQQSTGTSQNNHEAPSHLEEANFPVYANPNITQQQDNYYACPRQLALRA</sequence>
<keyword evidence="2" id="KW-0472">Membrane</keyword>
<evidence type="ECO:0000256" key="1">
    <source>
        <dbReference type="SAM" id="MobiDB-lite"/>
    </source>
</evidence>
<dbReference type="PANTHER" id="PTHR15343:SF0">
    <property type="entry name" value="T-CELL ANTIGEN CD7"/>
    <property type="match status" value="1"/>
</dbReference>
<keyword evidence="2" id="KW-1133">Transmembrane helix</keyword>
<evidence type="ECO:0000313" key="5">
    <source>
        <dbReference type="Proteomes" id="UP001314229"/>
    </source>
</evidence>
<feature type="chain" id="PRO_5043785362" evidence="3">
    <location>
        <begin position="20"/>
        <end position="221"/>
    </location>
</feature>
<accession>A0AAV1P0F6</accession>
<dbReference type="PANTHER" id="PTHR15343">
    <property type="entry name" value="CD7"/>
    <property type="match status" value="1"/>
</dbReference>
<dbReference type="GO" id="GO:0038023">
    <property type="term" value="F:signaling receptor activity"/>
    <property type="evidence" value="ECO:0007669"/>
    <property type="project" value="InterPro"/>
</dbReference>
<feature type="compositionally biased region" description="Polar residues" evidence="1">
    <location>
        <begin position="173"/>
        <end position="185"/>
    </location>
</feature>
<dbReference type="Gene3D" id="2.60.40.10">
    <property type="entry name" value="Immunoglobulins"/>
    <property type="match status" value="1"/>
</dbReference>
<dbReference type="SUPFAM" id="SSF48726">
    <property type="entry name" value="Immunoglobulin"/>
    <property type="match status" value="1"/>
</dbReference>
<keyword evidence="5" id="KW-1185">Reference proteome</keyword>
<name>A0AAV1P0F6_SCOSC</name>
<proteinExistence type="predicted"/>
<dbReference type="GO" id="GO:0016020">
    <property type="term" value="C:membrane"/>
    <property type="evidence" value="ECO:0007669"/>
    <property type="project" value="InterPro"/>
</dbReference>
<keyword evidence="3" id="KW-0732">Signal</keyword>
<dbReference type="Proteomes" id="UP001314229">
    <property type="component" value="Unassembled WGS sequence"/>
</dbReference>
<comment type="caution">
    <text evidence="4">The sequence shown here is derived from an EMBL/GenBank/DDBJ whole genome shotgun (WGS) entry which is preliminary data.</text>
</comment>
<dbReference type="InterPro" id="IPR013783">
    <property type="entry name" value="Ig-like_fold"/>
</dbReference>
<organism evidence="4 5">
    <name type="scientific">Scomber scombrus</name>
    <name type="common">Atlantic mackerel</name>
    <name type="synonym">Scomber vernalis</name>
    <dbReference type="NCBI Taxonomy" id="13677"/>
    <lineage>
        <taxon>Eukaryota</taxon>
        <taxon>Metazoa</taxon>
        <taxon>Chordata</taxon>
        <taxon>Craniata</taxon>
        <taxon>Vertebrata</taxon>
        <taxon>Euteleostomi</taxon>
        <taxon>Actinopterygii</taxon>
        <taxon>Neopterygii</taxon>
        <taxon>Teleostei</taxon>
        <taxon>Neoteleostei</taxon>
        <taxon>Acanthomorphata</taxon>
        <taxon>Pelagiaria</taxon>
        <taxon>Scombriformes</taxon>
        <taxon>Scombridae</taxon>
        <taxon>Scomber</taxon>
    </lineage>
</organism>
<evidence type="ECO:0000256" key="3">
    <source>
        <dbReference type="SAM" id="SignalP"/>
    </source>
</evidence>
<dbReference type="EMBL" id="CAWUFR010000076">
    <property type="protein sequence ID" value="CAK6964850.1"/>
    <property type="molecule type" value="Genomic_DNA"/>
</dbReference>